<sequence length="543" mass="57708">MNTTTVGQHRTAEPTGSAGARIELDGFGWHHPGREKPAFSGINLSIEPGQKVLLLGPSGAGKSTLLHALAGVIHDDDGHSQLGTARIDGHAPADARGIVGLMQQDPESSVVLARVGDDVAFGPENLCIPREEIWERVSQALSAVNLEHLSLDHPTSALSGGQKQRLGLAGILAMHPRAILLDEPTANLDPQGVQQVREAVVRAAAHTGATLIVVEHRVSVWAQHMDRVIVLGSGGGITHDGPPEQVLDEARETLIADGVWVPGYVPETPGTPTAPKAELLSTENLAITREYPTKKQLRARRKQLKTTPDAAPVRISMPTLRGGVNLSIRQGEHLSILGPNGAGKSTLALTLAGLLYAADGTLFAHPALQNLAHEAHPASWDVPSWNPAQLLGRIGYVFQEPEYQFVRGTVREELQLGPRRLAALRREPVDEGALAAATESLAERLRLSGLLGANPFTLSGGEKRRLSVASALATAPRVLILDEPTFGQDAHTWGELVRIIRGLLAEGTAVLSITHDMEFTAALGGRSITLDAPARDAQEGNRA</sequence>
<organism evidence="6 7">
    <name type="scientific">Rothia aeria</name>
    <dbReference type="NCBI Taxonomy" id="172042"/>
    <lineage>
        <taxon>Bacteria</taxon>
        <taxon>Bacillati</taxon>
        <taxon>Actinomycetota</taxon>
        <taxon>Actinomycetes</taxon>
        <taxon>Micrococcales</taxon>
        <taxon>Micrococcaceae</taxon>
        <taxon>Rothia</taxon>
    </lineage>
</organism>
<keyword evidence="6" id="KW-0378">Hydrolase</keyword>
<evidence type="ECO:0000256" key="1">
    <source>
        <dbReference type="ARBA" id="ARBA00005417"/>
    </source>
</evidence>
<dbReference type="CDD" id="cd03225">
    <property type="entry name" value="ABC_cobalt_CbiO_domain1"/>
    <property type="match status" value="2"/>
</dbReference>
<evidence type="ECO:0000313" key="6">
    <source>
        <dbReference type="EMBL" id="VEI24132.1"/>
    </source>
</evidence>
<evidence type="ECO:0000259" key="5">
    <source>
        <dbReference type="PROSITE" id="PS50893"/>
    </source>
</evidence>
<comment type="similarity">
    <text evidence="1">Belongs to the ABC transporter superfamily.</text>
</comment>
<dbReference type="GO" id="GO:0042626">
    <property type="term" value="F:ATPase-coupled transmembrane transporter activity"/>
    <property type="evidence" value="ECO:0007669"/>
    <property type="project" value="TreeGrafter"/>
</dbReference>
<keyword evidence="4 6" id="KW-0067">ATP-binding</keyword>
<dbReference type="PANTHER" id="PTHR43553:SF24">
    <property type="entry name" value="ENERGY-COUPLING FACTOR TRANSPORTER ATP-BINDING PROTEIN ECFA1"/>
    <property type="match status" value="1"/>
</dbReference>
<keyword evidence="2" id="KW-0813">Transport</keyword>
<dbReference type="Gene3D" id="3.40.50.300">
    <property type="entry name" value="P-loop containing nucleotide triphosphate hydrolases"/>
    <property type="match status" value="2"/>
</dbReference>
<feature type="domain" description="ABC transporter" evidence="5">
    <location>
        <begin position="22"/>
        <end position="259"/>
    </location>
</feature>
<accession>A0A7Z9D7R3</accession>
<proteinExistence type="inferred from homology"/>
<keyword evidence="3" id="KW-0547">Nucleotide-binding</keyword>
<protein>
    <submittedName>
        <fullName evidence="6">HMP/thiamine import ATP-binding protein YkoD</fullName>
        <ecNumber evidence="6">3.6.3.-</ecNumber>
    </submittedName>
</protein>
<dbReference type="InterPro" id="IPR027417">
    <property type="entry name" value="P-loop_NTPase"/>
</dbReference>
<dbReference type="AlphaFoldDB" id="A0A7Z9D7R3"/>
<dbReference type="PROSITE" id="PS00211">
    <property type="entry name" value="ABC_TRANSPORTER_1"/>
    <property type="match status" value="2"/>
</dbReference>
<dbReference type="InterPro" id="IPR003439">
    <property type="entry name" value="ABC_transporter-like_ATP-bd"/>
</dbReference>
<dbReference type="RefSeq" id="WP_126500487.1">
    <property type="nucleotide sequence ID" value="NZ_LR134479.1"/>
</dbReference>
<evidence type="ECO:0000256" key="4">
    <source>
        <dbReference type="ARBA" id="ARBA00022840"/>
    </source>
</evidence>
<dbReference type="PROSITE" id="PS50893">
    <property type="entry name" value="ABC_TRANSPORTER_2"/>
    <property type="match status" value="2"/>
</dbReference>
<dbReference type="InterPro" id="IPR017871">
    <property type="entry name" value="ABC_transporter-like_CS"/>
</dbReference>
<dbReference type="EMBL" id="LR134479">
    <property type="protein sequence ID" value="VEI24132.1"/>
    <property type="molecule type" value="Genomic_DNA"/>
</dbReference>
<evidence type="ECO:0000256" key="3">
    <source>
        <dbReference type="ARBA" id="ARBA00022741"/>
    </source>
</evidence>
<dbReference type="Proteomes" id="UP000282386">
    <property type="component" value="Chromosome"/>
</dbReference>
<reference evidence="6 7" key="1">
    <citation type="submission" date="2018-12" db="EMBL/GenBank/DDBJ databases">
        <authorList>
            <consortium name="Pathogen Informatics"/>
        </authorList>
    </citation>
    <scope>NUCLEOTIDE SEQUENCE [LARGE SCALE GENOMIC DNA]</scope>
    <source>
        <strain evidence="6 7">NCTC10207</strain>
    </source>
</reference>
<dbReference type="GO" id="GO:0005524">
    <property type="term" value="F:ATP binding"/>
    <property type="evidence" value="ECO:0007669"/>
    <property type="project" value="UniProtKB-KW"/>
</dbReference>
<dbReference type="SMART" id="SM00382">
    <property type="entry name" value="AAA"/>
    <property type="match status" value="2"/>
</dbReference>
<evidence type="ECO:0000256" key="2">
    <source>
        <dbReference type="ARBA" id="ARBA00022448"/>
    </source>
</evidence>
<dbReference type="EC" id="3.6.3.-" evidence="6"/>
<gene>
    <name evidence="6" type="primary">ykoD_3</name>
    <name evidence="6" type="ORF">NCTC10207_01922</name>
</gene>
<dbReference type="InterPro" id="IPR050095">
    <property type="entry name" value="ECF_ABC_transporter_ATP-bd"/>
</dbReference>
<name>A0A7Z9D7R3_9MICC</name>
<dbReference type="GO" id="GO:0043190">
    <property type="term" value="C:ATP-binding cassette (ABC) transporter complex"/>
    <property type="evidence" value="ECO:0007669"/>
    <property type="project" value="TreeGrafter"/>
</dbReference>
<dbReference type="SUPFAM" id="SSF52540">
    <property type="entry name" value="P-loop containing nucleoside triphosphate hydrolases"/>
    <property type="match status" value="2"/>
</dbReference>
<dbReference type="InterPro" id="IPR003593">
    <property type="entry name" value="AAA+_ATPase"/>
</dbReference>
<evidence type="ECO:0000313" key="7">
    <source>
        <dbReference type="Proteomes" id="UP000282386"/>
    </source>
</evidence>
<feature type="domain" description="ABC transporter" evidence="5">
    <location>
        <begin position="299"/>
        <end position="542"/>
    </location>
</feature>
<dbReference type="GO" id="GO:0016887">
    <property type="term" value="F:ATP hydrolysis activity"/>
    <property type="evidence" value="ECO:0007669"/>
    <property type="project" value="InterPro"/>
</dbReference>
<dbReference type="Pfam" id="PF00005">
    <property type="entry name" value="ABC_tran"/>
    <property type="match status" value="2"/>
</dbReference>
<dbReference type="InterPro" id="IPR015856">
    <property type="entry name" value="ABC_transpr_CbiO/EcfA_su"/>
</dbReference>
<dbReference type="PANTHER" id="PTHR43553">
    <property type="entry name" value="HEAVY METAL TRANSPORTER"/>
    <property type="match status" value="1"/>
</dbReference>